<dbReference type="Proteomes" id="UP001230268">
    <property type="component" value="Unassembled WGS sequence"/>
</dbReference>
<keyword evidence="11" id="KW-1185">Reference proteome</keyword>
<dbReference type="PANTHER" id="PTHR10681">
    <property type="entry name" value="THIOREDOXIN PEROXIDASE"/>
    <property type="match status" value="1"/>
</dbReference>
<keyword evidence="4 7" id="KW-0560">Oxidoreductase</keyword>
<keyword evidence="6 7" id="KW-0676">Redox-active center</keyword>
<keyword evidence="7" id="KW-0575">Peroxidase</keyword>
<dbReference type="EMBL" id="JAVEPI010000005">
    <property type="protein sequence ID" value="KAK1441771.1"/>
    <property type="molecule type" value="Genomic_DNA"/>
</dbReference>
<gene>
    <name evidence="10" type="ORF">BgAZ_501030</name>
</gene>
<dbReference type="CDD" id="cd03015">
    <property type="entry name" value="PRX_Typ2cys"/>
    <property type="match status" value="1"/>
</dbReference>
<dbReference type="GO" id="GO:0033554">
    <property type="term" value="P:cellular response to stress"/>
    <property type="evidence" value="ECO:0007669"/>
    <property type="project" value="TreeGrafter"/>
</dbReference>
<dbReference type="PANTHER" id="PTHR10681:SF128">
    <property type="entry name" value="THIOREDOXIN-DEPENDENT PEROXIDE REDUCTASE, MITOCHONDRIAL"/>
    <property type="match status" value="1"/>
</dbReference>
<dbReference type="AlphaFoldDB" id="A0AAD8LMC2"/>
<dbReference type="GO" id="GO:0006979">
    <property type="term" value="P:response to oxidative stress"/>
    <property type="evidence" value="ECO:0007669"/>
    <property type="project" value="TreeGrafter"/>
</dbReference>
<accession>A0AAD8LMC2</accession>
<keyword evidence="3" id="KW-0963">Cytoplasm</keyword>
<evidence type="ECO:0000256" key="8">
    <source>
        <dbReference type="PIRSR" id="PIRSR000239-1"/>
    </source>
</evidence>
<dbReference type="InterPro" id="IPR019479">
    <property type="entry name" value="Peroxiredoxin_C"/>
</dbReference>
<dbReference type="GO" id="GO:0045454">
    <property type="term" value="P:cell redox homeostasis"/>
    <property type="evidence" value="ECO:0007669"/>
    <property type="project" value="TreeGrafter"/>
</dbReference>
<name>A0AAD8LMC2_BABGI</name>
<dbReference type="PIRSF" id="PIRSF000239">
    <property type="entry name" value="AHPC"/>
    <property type="match status" value="1"/>
</dbReference>
<evidence type="ECO:0000313" key="11">
    <source>
        <dbReference type="Proteomes" id="UP001230268"/>
    </source>
</evidence>
<sequence length="189" mass="20933">MPAFKTAAAVDGAVKDFDSKEYFKGSYGLLVFYPLDFTFVCPSELLGFSERLKEFQDREVKVAGVSVDSAFSHLSWAKMELVKGGIQGIKYPLVSDLSRDIVKSFGLLRPEGFSQRASVLIDKAGKVRHVAVYDLGIGRSVDEMLRMFDAIRHFDEHGQVCPANWKKGSPAMMPTAESTGEYLAKTHKA</sequence>
<dbReference type="SUPFAM" id="SSF52833">
    <property type="entry name" value="Thioredoxin-like"/>
    <property type="match status" value="1"/>
</dbReference>
<keyword evidence="7" id="KW-0049">Antioxidant</keyword>
<dbReference type="GO" id="GO:0008379">
    <property type="term" value="F:thioredoxin peroxidase activity"/>
    <property type="evidence" value="ECO:0007669"/>
    <property type="project" value="TreeGrafter"/>
</dbReference>
<evidence type="ECO:0000256" key="3">
    <source>
        <dbReference type="ARBA" id="ARBA00022490"/>
    </source>
</evidence>
<evidence type="ECO:0000256" key="7">
    <source>
        <dbReference type="PIRNR" id="PIRNR000239"/>
    </source>
</evidence>
<dbReference type="InterPro" id="IPR000866">
    <property type="entry name" value="AhpC/TSA"/>
</dbReference>
<protein>
    <submittedName>
        <fullName evidence="10">AhpC like protein</fullName>
    </submittedName>
</protein>
<evidence type="ECO:0000256" key="4">
    <source>
        <dbReference type="ARBA" id="ARBA00023002"/>
    </source>
</evidence>
<organism evidence="10 11">
    <name type="scientific">Babesia gibsoni</name>
    <dbReference type="NCBI Taxonomy" id="33632"/>
    <lineage>
        <taxon>Eukaryota</taxon>
        <taxon>Sar</taxon>
        <taxon>Alveolata</taxon>
        <taxon>Apicomplexa</taxon>
        <taxon>Aconoidasida</taxon>
        <taxon>Piroplasmida</taxon>
        <taxon>Babesiidae</taxon>
        <taxon>Babesia</taxon>
    </lineage>
</organism>
<keyword evidence="5" id="KW-1015">Disulfide bond</keyword>
<evidence type="ECO:0000313" key="10">
    <source>
        <dbReference type="EMBL" id="KAK1441771.1"/>
    </source>
</evidence>
<comment type="function">
    <text evidence="7">Thiol-specific peroxidase that catalyzes the reduction of hydrogen peroxide and organic hydroperoxides to water and alcohols, respectively.</text>
</comment>
<comment type="caution">
    <text evidence="10">The sequence shown here is derived from an EMBL/GenBank/DDBJ whole genome shotgun (WGS) entry which is preliminary data.</text>
</comment>
<dbReference type="Pfam" id="PF00578">
    <property type="entry name" value="AhpC-TSA"/>
    <property type="match status" value="1"/>
</dbReference>
<dbReference type="FunFam" id="3.40.30.10:FF:000002">
    <property type="entry name" value="Alkyl hydroperoxide reductase C"/>
    <property type="match status" value="1"/>
</dbReference>
<dbReference type="Pfam" id="PF10417">
    <property type="entry name" value="1-cysPrx_C"/>
    <property type="match status" value="1"/>
</dbReference>
<evidence type="ECO:0000259" key="9">
    <source>
        <dbReference type="PROSITE" id="PS51352"/>
    </source>
</evidence>
<comment type="subcellular location">
    <subcellularLocation>
        <location evidence="1">Cytoplasm</location>
    </subcellularLocation>
</comment>
<evidence type="ECO:0000256" key="5">
    <source>
        <dbReference type="ARBA" id="ARBA00023157"/>
    </source>
</evidence>
<evidence type="ECO:0000256" key="6">
    <source>
        <dbReference type="ARBA" id="ARBA00023284"/>
    </source>
</evidence>
<evidence type="ECO:0000256" key="1">
    <source>
        <dbReference type="ARBA" id="ARBA00004496"/>
    </source>
</evidence>
<reference evidence="10" key="1">
    <citation type="submission" date="2023-08" db="EMBL/GenBank/DDBJ databases">
        <title>Draft sequence of the Babesia gibsoni genome.</title>
        <authorList>
            <person name="Yamagishi J.Y."/>
            <person name="Xuan X.X."/>
        </authorList>
    </citation>
    <scope>NUCLEOTIDE SEQUENCE</scope>
    <source>
        <strain evidence="10">Azabu</strain>
    </source>
</reference>
<feature type="domain" description="Thioredoxin" evidence="9">
    <location>
        <begin position="1"/>
        <end position="153"/>
    </location>
</feature>
<dbReference type="InterPro" id="IPR050217">
    <property type="entry name" value="Peroxiredoxin"/>
</dbReference>
<dbReference type="InterPro" id="IPR024706">
    <property type="entry name" value="Peroxiredoxin_AhpC-typ"/>
</dbReference>
<dbReference type="InterPro" id="IPR013766">
    <property type="entry name" value="Thioredoxin_domain"/>
</dbReference>
<proteinExistence type="inferred from homology"/>
<dbReference type="Gene3D" id="3.40.30.10">
    <property type="entry name" value="Glutaredoxin"/>
    <property type="match status" value="1"/>
</dbReference>
<comment type="similarity">
    <text evidence="2">Belongs to the peroxiredoxin family. AhpC/Prx1 subfamily.</text>
</comment>
<dbReference type="PROSITE" id="PS51352">
    <property type="entry name" value="THIOREDOXIN_2"/>
    <property type="match status" value="1"/>
</dbReference>
<dbReference type="GO" id="GO:0042744">
    <property type="term" value="P:hydrogen peroxide catabolic process"/>
    <property type="evidence" value="ECO:0007669"/>
    <property type="project" value="TreeGrafter"/>
</dbReference>
<feature type="active site" description="Cysteine sulfenic acid (-SOH) intermediate; for peroxidase activity" evidence="8">
    <location>
        <position position="41"/>
    </location>
</feature>
<evidence type="ECO:0000256" key="2">
    <source>
        <dbReference type="ARBA" id="ARBA00009796"/>
    </source>
</evidence>
<dbReference type="InterPro" id="IPR036249">
    <property type="entry name" value="Thioredoxin-like_sf"/>
</dbReference>
<dbReference type="GO" id="GO:0005829">
    <property type="term" value="C:cytosol"/>
    <property type="evidence" value="ECO:0007669"/>
    <property type="project" value="TreeGrafter"/>
</dbReference>